<evidence type="ECO:0000256" key="2">
    <source>
        <dbReference type="PROSITE-ProRule" id="PRU00335"/>
    </source>
</evidence>
<reference evidence="4" key="1">
    <citation type="submission" date="2024-05" db="EMBL/GenBank/DDBJ databases">
        <title>Isolation and characterization of Sporomusa carbonis sp. nov., a carboxydotrophic hydrogenogen in the genus of Sporomusa isolated from a charcoal burning pile.</title>
        <authorList>
            <person name="Boeer T."/>
            <person name="Rosenbaum F."/>
            <person name="Eysell L."/>
            <person name="Mueller V."/>
            <person name="Daniel R."/>
            <person name="Poehlein A."/>
        </authorList>
    </citation>
    <scope>NUCLEOTIDE SEQUENCE [LARGE SCALE GENOMIC DNA]</scope>
    <source>
        <strain evidence="4">DSM 10669</strain>
    </source>
</reference>
<dbReference type="InterPro" id="IPR001647">
    <property type="entry name" value="HTH_TetR"/>
</dbReference>
<dbReference type="PRINTS" id="PR00455">
    <property type="entry name" value="HTHTETR"/>
</dbReference>
<name>A0ABZ3IPM9_9FIRM</name>
<dbReference type="PROSITE" id="PS50977">
    <property type="entry name" value="HTH_TETR_2"/>
    <property type="match status" value="1"/>
</dbReference>
<dbReference type="EMBL" id="CP155573">
    <property type="protein sequence ID" value="XFO67368.1"/>
    <property type="molecule type" value="Genomic_DNA"/>
</dbReference>
<dbReference type="SUPFAM" id="SSF46689">
    <property type="entry name" value="Homeodomain-like"/>
    <property type="match status" value="1"/>
</dbReference>
<dbReference type="RefSeq" id="WP_169717988.1">
    <property type="nucleotide sequence ID" value="NZ_CP155573.1"/>
</dbReference>
<evidence type="ECO:0000256" key="1">
    <source>
        <dbReference type="ARBA" id="ARBA00023125"/>
    </source>
</evidence>
<evidence type="ECO:0000313" key="4">
    <source>
        <dbReference type="EMBL" id="XFO67368.1"/>
    </source>
</evidence>
<dbReference type="Pfam" id="PF00440">
    <property type="entry name" value="TetR_N"/>
    <property type="match status" value="1"/>
</dbReference>
<accession>A0ABZ3IPM9</accession>
<dbReference type="PANTHER" id="PTHR43479">
    <property type="entry name" value="ACREF/ENVCD OPERON REPRESSOR-RELATED"/>
    <property type="match status" value="1"/>
</dbReference>
<gene>
    <name evidence="4" type="ORF">SPSIL_035660</name>
</gene>
<evidence type="ECO:0000259" key="3">
    <source>
        <dbReference type="PROSITE" id="PS50977"/>
    </source>
</evidence>
<keyword evidence="1 2" id="KW-0238">DNA-binding</keyword>
<feature type="DNA-binding region" description="H-T-H motif" evidence="2">
    <location>
        <begin position="31"/>
        <end position="50"/>
    </location>
</feature>
<organism evidence="4 5">
    <name type="scientific">Sporomusa silvacetica DSM 10669</name>
    <dbReference type="NCBI Taxonomy" id="1123289"/>
    <lineage>
        <taxon>Bacteria</taxon>
        <taxon>Bacillati</taxon>
        <taxon>Bacillota</taxon>
        <taxon>Negativicutes</taxon>
        <taxon>Selenomonadales</taxon>
        <taxon>Sporomusaceae</taxon>
        <taxon>Sporomusa</taxon>
    </lineage>
</organism>
<proteinExistence type="predicted"/>
<evidence type="ECO:0000313" key="5">
    <source>
        <dbReference type="Proteomes" id="UP000216752"/>
    </source>
</evidence>
<keyword evidence="5" id="KW-1185">Reference proteome</keyword>
<dbReference type="PROSITE" id="PS01081">
    <property type="entry name" value="HTH_TETR_1"/>
    <property type="match status" value="1"/>
</dbReference>
<dbReference type="Proteomes" id="UP000216752">
    <property type="component" value="Chromosome"/>
</dbReference>
<dbReference type="PANTHER" id="PTHR43479:SF11">
    <property type="entry name" value="ACREF_ENVCD OPERON REPRESSOR-RELATED"/>
    <property type="match status" value="1"/>
</dbReference>
<dbReference type="InterPro" id="IPR050624">
    <property type="entry name" value="HTH-type_Tx_Regulator"/>
</dbReference>
<dbReference type="InterPro" id="IPR023772">
    <property type="entry name" value="DNA-bd_HTH_TetR-type_CS"/>
</dbReference>
<dbReference type="Gene3D" id="1.10.357.10">
    <property type="entry name" value="Tetracycline Repressor, domain 2"/>
    <property type="match status" value="1"/>
</dbReference>
<dbReference type="InterPro" id="IPR009057">
    <property type="entry name" value="Homeodomain-like_sf"/>
</dbReference>
<sequence>MTENNNSQNTRSVILERARELFLSLGYHKTTMRTIAESVNLSTGPLYFHFHNKAEVFFQICSEAFDCLIADIRRVAKNPGHDALRLREIYYSLGI</sequence>
<feature type="domain" description="HTH tetR-type" evidence="3">
    <location>
        <begin position="8"/>
        <end position="68"/>
    </location>
</feature>
<protein>
    <recommendedName>
        <fullName evidence="3">HTH tetR-type domain-containing protein</fullName>
    </recommendedName>
</protein>